<reference evidence="2" key="1">
    <citation type="submission" date="2016-11" db="EMBL/GenBank/DDBJ databases">
        <authorList>
            <person name="Varghese N."/>
            <person name="Submissions S."/>
        </authorList>
    </citation>
    <scope>NUCLEOTIDE SEQUENCE [LARGE SCALE GENOMIC DNA]</scope>
    <source>
        <strain evidence="2">DSM 26899</strain>
    </source>
</reference>
<organism evidence="1 2">
    <name type="scientific">Chryseobacterium polytrichastri</name>
    <dbReference type="NCBI Taxonomy" id="1302687"/>
    <lineage>
        <taxon>Bacteria</taxon>
        <taxon>Pseudomonadati</taxon>
        <taxon>Bacteroidota</taxon>
        <taxon>Flavobacteriia</taxon>
        <taxon>Flavobacteriales</taxon>
        <taxon>Weeksellaceae</taxon>
        <taxon>Chryseobacterium group</taxon>
        <taxon>Chryseobacterium</taxon>
    </lineage>
</organism>
<gene>
    <name evidence="1" type="ORF">SAMN05444267_10803</name>
</gene>
<evidence type="ECO:0000313" key="2">
    <source>
        <dbReference type="Proteomes" id="UP000184364"/>
    </source>
</evidence>
<sequence length="124" mass="14492">MFIGKGVRPLIDYQHKFENTYLRGSYSPITGDQFVWEINGVNRNIFKEYLEEFSKFKSEEYKIVIIDNAAFHSTKDWEIFFCSIFLPILQSLILANRFGNIKKSVLKINFLKPSKTLKSGCIKP</sequence>
<dbReference type="AlphaFoldDB" id="A0A1M7L211"/>
<dbReference type="Proteomes" id="UP000184364">
    <property type="component" value="Unassembled WGS sequence"/>
</dbReference>
<evidence type="ECO:0008006" key="3">
    <source>
        <dbReference type="Google" id="ProtNLM"/>
    </source>
</evidence>
<evidence type="ECO:0000313" key="1">
    <source>
        <dbReference type="EMBL" id="SHM71721.1"/>
    </source>
</evidence>
<protein>
    <recommendedName>
        <fullName evidence="3">DDE superfamily endonuclease</fullName>
    </recommendedName>
</protein>
<name>A0A1M7L211_9FLAO</name>
<keyword evidence="2" id="KW-1185">Reference proteome</keyword>
<dbReference type="EMBL" id="FRAV01000080">
    <property type="protein sequence ID" value="SHM71721.1"/>
    <property type="molecule type" value="Genomic_DNA"/>
</dbReference>
<accession>A0A1M7L211</accession>
<proteinExistence type="predicted"/>